<dbReference type="EMBL" id="CP137852">
    <property type="protein sequence ID" value="WPB84036.1"/>
    <property type="molecule type" value="Genomic_DNA"/>
</dbReference>
<accession>A0ABZ0PFI1</accession>
<reference evidence="2 3" key="1">
    <citation type="submission" date="2023-11" db="EMBL/GenBank/DDBJ databases">
        <title>Arctic aerobic anoxygenic photoheterotroph Sediminicoccus rosea KRV36 adapts its photosynthesis to long days of polar summer.</title>
        <authorList>
            <person name="Tomasch J."/>
            <person name="Kopejtka K."/>
            <person name="Bily T."/>
            <person name="Gardiner A.T."/>
            <person name="Gardian Z."/>
            <person name="Shivaramu S."/>
            <person name="Koblizek M."/>
            <person name="Engelhardt F."/>
            <person name="Kaftan D."/>
        </authorList>
    </citation>
    <scope>NUCLEOTIDE SEQUENCE [LARGE SCALE GENOMIC DNA]</scope>
    <source>
        <strain evidence="2 3">R-30</strain>
    </source>
</reference>
<gene>
    <name evidence="2" type="ORF">R9Z33_18270</name>
</gene>
<keyword evidence="1" id="KW-0472">Membrane</keyword>
<protein>
    <submittedName>
        <fullName evidence="2">DUF1467 family protein</fullName>
    </submittedName>
</protein>
<proteinExistence type="predicted"/>
<keyword evidence="1" id="KW-1133">Transmembrane helix</keyword>
<dbReference type="RefSeq" id="WP_318647993.1">
    <property type="nucleotide sequence ID" value="NZ_CP137852.1"/>
</dbReference>
<dbReference type="Pfam" id="PF07330">
    <property type="entry name" value="DUF1467"/>
    <property type="match status" value="1"/>
</dbReference>
<keyword evidence="3" id="KW-1185">Reference proteome</keyword>
<keyword evidence="1" id="KW-0812">Transmembrane</keyword>
<feature type="transmembrane region" description="Helical" evidence="1">
    <location>
        <begin position="12"/>
        <end position="36"/>
    </location>
</feature>
<evidence type="ECO:0000313" key="3">
    <source>
        <dbReference type="Proteomes" id="UP001305521"/>
    </source>
</evidence>
<sequence>MSKSTFCGSEMGWFLGFVVYALVWWTLLFCVLPVGVRPDAQGDPEKGGWRGTPTQLHLGRKLLGTTILSAVVWVCIYALVESNWISFRDPWLSIPDR</sequence>
<dbReference type="InterPro" id="IPR009935">
    <property type="entry name" value="DUF1467"/>
</dbReference>
<feature type="transmembrane region" description="Helical" evidence="1">
    <location>
        <begin position="62"/>
        <end position="80"/>
    </location>
</feature>
<evidence type="ECO:0000256" key="1">
    <source>
        <dbReference type="SAM" id="Phobius"/>
    </source>
</evidence>
<organism evidence="2 3">
    <name type="scientific">Sediminicoccus rosea</name>
    <dbReference type="NCBI Taxonomy" id="1225128"/>
    <lineage>
        <taxon>Bacteria</taxon>
        <taxon>Pseudomonadati</taxon>
        <taxon>Pseudomonadota</taxon>
        <taxon>Alphaproteobacteria</taxon>
        <taxon>Acetobacterales</taxon>
        <taxon>Roseomonadaceae</taxon>
        <taxon>Sediminicoccus</taxon>
    </lineage>
</organism>
<name>A0ABZ0PFI1_9PROT</name>
<dbReference type="Proteomes" id="UP001305521">
    <property type="component" value="Chromosome"/>
</dbReference>
<evidence type="ECO:0000313" key="2">
    <source>
        <dbReference type="EMBL" id="WPB84036.1"/>
    </source>
</evidence>